<reference evidence="1 2" key="1">
    <citation type="journal article" date="2010" name="Virol. J.">
        <title>Genomes of the T4-related bacteriophages as windows on microbial genome evolution.</title>
        <authorList>
            <person name="Petrov V.M."/>
            <person name="Ratnayaka S."/>
            <person name="Nolan J.M."/>
            <person name="Miller E.S."/>
            <person name="Karam J.D."/>
        </authorList>
    </citation>
    <scope>NUCLEOTIDE SEQUENCE [LARGE SCALE GENOMIC DNA]</scope>
</reference>
<name>E5EPL1_9CAUD</name>
<keyword evidence="2" id="KW-1185">Reference proteome</keyword>
<proteinExistence type="predicted"/>
<dbReference type="GeneID" id="9926511"/>
<gene>
    <name evidence="1" type="ORF">Acj9p077</name>
</gene>
<dbReference type="Proteomes" id="UP000008731">
    <property type="component" value="Segment"/>
</dbReference>
<protein>
    <submittedName>
        <fullName evidence="1">Uncharacterized protein</fullName>
    </submittedName>
</protein>
<dbReference type="EMBL" id="HM004124">
    <property type="protein sequence ID" value="ADG59977.1"/>
    <property type="molecule type" value="Genomic_DNA"/>
</dbReference>
<evidence type="ECO:0000313" key="2">
    <source>
        <dbReference type="Proteomes" id="UP000008731"/>
    </source>
</evidence>
<dbReference type="KEGG" id="vg:9926511"/>
<evidence type="ECO:0000313" key="1">
    <source>
        <dbReference type="EMBL" id="ADG59977.1"/>
    </source>
</evidence>
<sequence length="58" mass="6673">MSTSEQIILEEKMRTIQRLVEDASRYAESEGLNFTIETTSGTLKHESQWQSSWASSTY</sequence>
<accession>E5EPL1</accession>
<organism evidence="1 2">
    <name type="scientific">Acinetobacter phage Acj9</name>
    <dbReference type="NCBI Taxonomy" id="760939"/>
    <lineage>
        <taxon>Viruses</taxon>
        <taxon>Duplodnaviria</taxon>
        <taxon>Heunggongvirae</taxon>
        <taxon>Uroviricota</taxon>
        <taxon>Caudoviricetes</taxon>
        <taxon>Pantevenvirales</taxon>
        <taxon>Straboviridae</taxon>
        <taxon>Twarogvirinae</taxon>
        <taxon>Acajnonavirus</taxon>
        <taxon>Acajnonavirus acj9</taxon>
    </lineage>
</organism>
<dbReference type="RefSeq" id="YP_004010214.1">
    <property type="nucleotide sequence ID" value="NC_014663.1"/>
</dbReference>